<dbReference type="AlphaFoldDB" id="A0A1G9D4B0"/>
<dbReference type="OrthoDB" id="4570646at2"/>
<protein>
    <recommendedName>
        <fullName evidence="1">DUF397 domain-containing protein</fullName>
    </recommendedName>
</protein>
<keyword evidence="3" id="KW-1185">Reference proteome</keyword>
<name>A0A1G9D4B0_ACTMZ</name>
<proteinExistence type="predicted"/>
<feature type="domain" description="DUF397" evidence="1">
    <location>
        <begin position="13"/>
        <end position="64"/>
    </location>
</feature>
<organism evidence="2 3">
    <name type="scientific">Actinopolyspora mzabensis</name>
    <dbReference type="NCBI Taxonomy" id="995066"/>
    <lineage>
        <taxon>Bacteria</taxon>
        <taxon>Bacillati</taxon>
        <taxon>Actinomycetota</taxon>
        <taxon>Actinomycetes</taxon>
        <taxon>Actinopolysporales</taxon>
        <taxon>Actinopolysporaceae</taxon>
        <taxon>Actinopolyspora</taxon>
    </lineage>
</organism>
<evidence type="ECO:0000313" key="3">
    <source>
        <dbReference type="Proteomes" id="UP000199213"/>
    </source>
</evidence>
<evidence type="ECO:0000259" key="1">
    <source>
        <dbReference type="Pfam" id="PF04149"/>
    </source>
</evidence>
<gene>
    <name evidence="2" type="ORF">SAMN04487820_109235</name>
</gene>
<dbReference type="RefSeq" id="WP_092629534.1">
    <property type="nucleotide sequence ID" value="NZ_FNFM01000009.1"/>
</dbReference>
<dbReference type="InterPro" id="IPR007278">
    <property type="entry name" value="DUF397"/>
</dbReference>
<reference evidence="3" key="1">
    <citation type="submission" date="2016-10" db="EMBL/GenBank/DDBJ databases">
        <authorList>
            <person name="Varghese N."/>
            <person name="Submissions S."/>
        </authorList>
    </citation>
    <scope>NUCLEOTIDE SEQUENCE [LARGE SCALE GENOMIC DNA]</scope>
    <source>
        <strain evidence="3">DSM 45460</strain>
    </source>
</reference>
<dbReference type="Proteomes" id="UP000199213">
    <property type="component" value="Unassembled WGS sequence"/>
</dbReference>
<dbReference type="Pfam" id="PF04149">
    <property type="entry name" value="DUF397"/>
    <property type="match status" value="1"/>
</dbReference>
<accession>A0A1G9D4B0</accession>
<dbReference type="EMBL" id="FNFM01000009">
    <property type="protein sequence ID" value="SDK58505.1"/>
    <property type="molecule type" value="Genomic_DNA"/>
</dbReference>
<sequence>MTGKNPGKDRRLDWRVSSYSGNNGACVEVSALPGAVTARDSKDRQGAVLTFDQHQWRAFLHSLRG</sequence>
<evidence type="ECO:0000313" key="2">
    <source>
        <dbReference type="EMBL" id="SDK58505.1"/>
    </source>
</evidence>